<dbReference type="PANTHER" id="PTHR33570:SF10">
    <property type="entry name" value="GAMMA-CARBOXYMUCONOLACTONE DECARBOXYLASE"/>
    <property type="match status" value="1"/>
</dbReference>
<dbReference type="InterPro" id="IPR003779">
    <property type="entry name" value="CMD-like"/>
</dbReference>
<dbReference type="EMBL" id="JBHRYF010000014">
    <property type="protein sequence ID" value="MFC3661341.1"/>
    <property type="molecule type" value="Genomic_DNA"/>
</dbReference>
<reference evidence="3" key="1">
    <citation type="journal article" date="2019" name="Int. J. Syst. Evol. Microbiol.">
        <title>The Global Catalogue of Microorganisms (GCM) 10K type strain sequencing project: providing services to taxonomists for standard genome sequencing and annotation.</title>
        <authorList>
            <consortium name="The Broad Institute Genomics Platform"/>
            <consortium name="The Broad Institute Genome Sequencing Center for Infectious Disease"/>
            <person name="Wu L."/>
            <person name="Ma J."/>
        </authorList>
    </citation>
    <scope>NUCLEOTIDE SEQUENCE [LARGE SCALE GENOMIC DNA]</scope>
    <source>
        <strain evidence="3">KCTC 42211</strain>
    </source>
</reference>
<dbReference type="PANTHER" id="PTHR33570">
    <property type="entry name" value="4-CARBOXYMUCONOLACTONE DECARBOXYLASE FAMILY PROTEIN"/>
    <property type="match status" value="1"/>
</dbReference>
<evidence type="ECO:0000259" key="1">
    <source>
        <dbReference type="Pfam" id="PF02627"/>
    </source>
</evidence>
<feature type="domain" description="Carboxymuconolactone decarboxylase-like" evidence="1">
    <location>
        <begin position="35"/>
        <end position="120"/>
    </location>
</feature>
<evidence type="ECO:0000313" key="2">
    <source>
        <dbReference type="EMBL" id="MFC3661341.1"/>
    </source>
</evidence>
<dbReference type="InterPro" id="IPR029032">
    <property type="entry name" value="AhpD-like"/>
</dbReference>
<comment type="caution">
    <text evidence="2">The sequence shown here is derived from an EMBL/GenBank/DDBJ whole genome shotgun (WGS) entry which is preliminary data.</text>
</comment>
<dbReference type="RefSeq" id="WP_386712579.1">
    <property type="nucleotide sequence ID" value="NZ_JBHRYF010000014.1"/>
</dbReference>
<dbReference type="InterPro" id="IPR052512">
    <property type="entry name" value="4CMD/NDH-1_regulator"/>
</dbReference>
<accession>A0ABV7UWH7</accession>
<proteinExistence type="predicted"/>
<sequence>MTTENKRHELGEAALSAITCGTGAAVVESLKDIVPDLAEWIISFSYGDVMARPGRDKRSRQFATVAALTAMGTAIPQLKVHVHGALNVGCEPAEIVEVMLQMAVFAGFPAAINGLNVAREVFRERGLKGTEGISLRAKGDEGINSSSIPG</sequence>
<keyword evidence="3" id="KW-1185">Reference proteome</keyword>
<evidence type="ECO:0000313" key="3">
    <source>
        <dbReference type="Proteomes" id="UP001595724"/>
    </source>
</evidence>
<dbReference type="SUPFAM" id="SSF69118">
    <property type="entry name" value="AhpD-like"/>
    <property type="match status" value="1"/>
</dbReference>
<dbReference type="Proteomes" id="UP001595724">
    <property type="component" value="Unassembled WGS sequence"/>
</dbReference>
<gene>
    <name evidence="2" type="ORF">ACFOM9_14865</name>
</gene>
<protein>
    <submittedName>
        <fullName evidence="2">Carboxymuconolactone decarboxylase family protein</fullName>
    </submittedName>
</protein>
<name>A0ABV7UWH7_9GAMM</name>
<dbReference type="Gene3D" id="1.20.1290.10">
    <property type="entry name" value="AhpD-like"/>
    <property type="match status" value="1"/>
</dbReference>
<organism evidence="2 3">
    <name type="scientific">Luteimonas notoginsengisoli</name>
    <dbReference type="NCBI Taxonomy" id="1578200"/>
    <lineage>
        <taxon>Bacteria</taxon>
        <taxon>Pseudomonadati</taxon>
        <taxon>Pseudomonadota</taxon>
        <taxon>Gammaproteobacteria</taxon>
        <taxon>Lysobacterales</taxon>
        <taxon>Lysobacteraceae</taxon>
        <taxon>Luteimonas</taxon>
    </lineage>
</organism>
<dbReference type="Pfam" id="PF02627">
    <property type="entry name" value="CMD"/>
    <property type="match status" value="1"/>
</dbReference>